<proteinExistence type="predicted"/>
<keyword evidence="5" id="KW-1185">Reference proteome</keyword>
<sequence>MVAIVGGNGLGLSGSSREVLGSQGVVGNAKTGNGNEAVYVNAGTGNLVLQQHDTLLLGGGLQPDLLRTYNSNGTWDGDNNDQWRIGFYKRIYGLTGTLNTAGSTIKRVDGDEFEATYTYDTTRGEYVSTAGAGAFDSLRYDSASQSWAWKDGASGGSELYKTDGSGSAWRLATQSNAAGDQVRVQYNAAGQINRIESWAAGDATYNSGLQLQYSGTKLTEVGYFAKDSNNVETSTTRVRYGYDTSNRLITVTVDLSPEDSSTADGKAYVTNYTYDGTSKRLASISQTDGSRLEFTYDASFRIATVRDVRSAGDIRITTYSYAGSQTTITDPANQATVFTFDAAGQVTGIKYPTDSYGTNAPSFTYDAAGNVTTIWDGRNYNTRYAYDARGNLVYELRPNYSAVRRTYDANDHLIEQIEYTNANDYDGIGGNDATGALKTRFVYDTLGNLRFKITPEGRTTEYRYDARGLQIQQLQYTDALYTATTASYGDLTTWSAARDLTKTQRTDTAYDVLGQIQSVTTFEGMDGAGQGVSPLKTAYIYDAFGRLLQRIDQRGLTTAGIANDYSTVYTYDGLGRVLTASQYDANGVAAVTTTLYDDANRQVQMTQANGLQITSVYDAGGNLLSHNERASNVDLGTIRYVYDKMGRRVQMVDVLGRTSIYFYDNNGRQIAEIAPDGAMTETVYNNNGQVLQRVVYSNRLASSTYNTLVGNPAAYSLSQFRQVSSTDTQTRYFYNAAGWMMFEVDDIRSSGTSNIIEYVYNGTGAKTAVIRYAKQINTYDLDRQIVAGSEPGDNYVRTLAGTYTADAANNRQQRYFYSDDGLLLGELDASGALTEYKYNVAGQRIGVVRYATLTAIAQQQSGTLAQLRPVSTAGDLLTNYIYNGRGQLVGTIDPAGALTEYRYDQAGNRSNEIHYVNAARDRNAATLIAALPAASTDDQSTALTYDHLNRVVREERQPQNTVTTYTYDAAGNLTQKVTALGTAEQRTQQWRYDAQGHLTVELNGEAVANGNEIGAVRYTYDLAGRKISATDGNGRRTVFYYDANDRLVLTINADGEVEETAYNTLNLITKSTRYANKLATGIVAGLNGGAITSFPSTQLDAIKDATKDKFTSWGFGANGLLVQIKDAGGVLQILSYNAFGEIIRKDITAADGATYLSESRQYDTLGHLRFITDPSSAKTEYRYDVFGRLIVQVDPLGRTTTTAYDADGRVIQVTDPTGASRYTSYDMLGRVYTTTDANGKVTRYTYNGATRETTVTTPEGVTITTQRNAQSEVVKVTNGEGHVTTYRYDRNGQRIAEVAGANEVDLTSTTRYDKAGNVIETNTQGVITRFSYDASGRVLTRQVDPDTLNLTSEYRFDGTGQKIWEKRPDGVWVKTEFDNRGRVTASTIDPATNPDGSTKAGALALRTEYVYDYVGNVTQLTEGAGGATQKVTKYTYDFNTNRRLTEVVDANNLKLTTRYDYDSAGQVTARYDAANNATRFTYDSNGRVHYTIDALGDVSEVRYDAQGNRIADIRYSKPITLPATVNDANVLATLQGLYPGPNGSVVDLAAQSTRYVYDQDNRLTHTVDALGNVVEQRYDRDNNVVQRIAYASPLASSAVWQTRADLVALLNPTNAANQVSYSVYDALDRQIYAIDALGYVTQNRFNSYGQLAAVTQYAKAITVPAIRNADNVANAIKADAANDRTNCVLYDGAGRRIASVDADGYLTEYQLDNVGQQISVVRYAAKALASGFSPSGGLPININLLRPNVAGTADHINRATYDAVGRKLTAVDAEGIQTRYLYDARGLVTDQIQADGTADAVTTHYDYDTAGRLIRETSAYGTADVGVTEYTLDALGNRVAILDPRNYAIYTSDAAWAQAERTARGYPASANQVAGNTTIRAALSVTQTFDKLGRLTGSTNQQSNQTQINYDAFGNVIRSVDLVGNTTYKVYDTNGRVIQNIDPAGFLTGYRYDAFGNLIGKTTYFNGVLGTIFPGQLVQVIGMEQIPPQTGAFIRSDGKDYIYTDSYDARNQRAASISTVVQADQSTTQFQETYSYNAFGQQATATNRNGGTVVYKYDRLGNRTEETLPVTNASGQVVKNQYLYDAFGNRTQTTEAVGLAEQRVTQFGFDKLGRQISKLGQSFTVYDPLTGGSYNAQTLERTFYDKRGNIVETQVGLQDPNAVGQVSNPNRTLNFYDKANRVTTQVSPDGVVTVRHYDSSTLVLDTTTYATKLASMPAFGSTTPPVVTVSSSTDRSLFYTYDLLGHMSTERTTTVVYSSLATNSSGQVSYQLNTGALQTTKYFDAAGNLLQEVDRRGNSIYHYYDGLGRQIQQVDAEGYVTTWQYLPNRTVEIHYANKLTVAPQRGIRQTPAASADDRITTSDLDALGRAIRKTISNVAFTNLQLITDLKGQAIPAGAITYAGQGYLLPTSGTGAATTSLLYDGLGNVTRQIDADGYATDMAYDTLGRLTEKRVYRSKLATGDATAQRTSYAYDGLGNVVTETQLSITGAYDRIKKQSWVNGKLIQTMDAENNVVSYKYDRYGNLAYVGTEFAATAASSQQAFTDATIVNYDQMGREISRMSKRMTPQANGSISAQYDDVTDTLYNTFGEIVQRRTRKARNDNDIVAPGSADSLGTWQQWSKYDQLGHMLSGTSNTGVVTQYIYDANGNATLSFQAGMGNEDVSTATVSQYMSFAKTITEYDKKNQSIKTYQPDFTVADVLAQLQTANLSVNQSATATNPVTITVTKTAPVTQPVTPEVGQIGIFRAGADQAGQAVFQNVSWVMRLYSAEPPQINSATLNITLPATPSYDTGDFVIEVKDNANHILATSQVSGTSISAQMTVSSISSGYSISVYKLVNGQRQLRSSTGQVSLPNYKYDRDENRSPPSSTLYASLSPASTVQSQLLISAQPTTATKVQVWLRGLGSNDAWGSAGTGQAAIARSGVGTTSNWFSCDLASFNLGNVLSGNYEILFKGLDANGNAVSIGEATLQDGIVLRRAANQPAGLQTSSPSSKPGITIPNPGVTYSAGLAGNQTLIATVTATPNVTVDYRGGGNGNPGVPYYRTNTYNVNNVTVGIPASLIGWADGYVLELQNENDTMLYRAFAGGQDAKVTLPLSLDISNVKVKLFMQRGSDKIMVAQSGLILQPTQSDTQPVGGSQSYPVVMNTDNYPRSFLVRNINSDVSRLVLNYRPVGSTAGYQQATLDKDEDLTNAFLFTGASIGLQEGVTYEFQYIGLGTPAGASSPMVLARLSGTILSAGTNSYFGPTVGAAPKVGGDGFSYIDSTGLLNLVDQGRSSLTDMPTNYAVIKVRAIRKTVLANGQIQRTAADTWVTLPSSVLSTKVVKSKKVVNGQAVPGWFTFDPSSVIGAQLVSMGWGTLDTSGQWVHPYADGQDIELDYELLSYNAQLDGNGKVLKDANGKDLKTLTNDVSGRVTMPTYRLSNGGQAQFQANGLLNIVDPAVSTAPAGLNFDPASTQLRIRVPGGTWIAVSTLSLVTATPRVKRDTDGALVKDSEGNQVMDTSYVVPVRGMYTANLSGFAPGSYEIELTSKTADQQTVSVITGLIDLGNSVAATRSVLAYTPTADYQASGDLFPSQFTINGYFGNGAANPAEMKVTFTARSNGQTNSNLSWTFDVWAQGGQPAFNAPTTYIIDTSRLVPDPTQTYWYDVTFAAQSPIAGNPPITTGSAVVSLGAKAEVLTQGQLTRDPTKVTFVANETNAVSARLSYRLKSTDDAGRLTSDQDLTGVQPFTTQTLSIYNGYFTLDATKLAPNQGWRSYEYFYDLIDANGNVLSRRSDSFVLGTGGPAANTEERWTYSLTATRNLNITRSQTYDAFGEIISETDGLGNVRNLKYNVLGQLIERRDPTVNNTLADGTIVQVTPTTKYLYSLAGRLVGVQDANSNAAGDSKISYYLTNGYRDAQGQALVEKEFHTDKGWVQNDYDEFGQVRARTELIDASKVSTSLYTYNKLGQLTDLYRLRRDIAPKAIGDTSAYSQLNADPVNDPHERYVYDAAGRRIQTTDAVNNDSKTYYDFAGRVVRTINGAKIITDYQYNYLNTIQGLNGAVTGGYRKITTVGYGTADARTSTDDQDVFGHLTHRVDQGGHDFVNQYNRAGWLIKQTSTTGQNIDYSYYANGYIKSIADNTMKIETDYAYDKEGNRSFEGYRNLVPVGSQSEYYQSANISYDALNRISRVLNADQRADIRYEYDANGNVRRVNTSYKSADGVLNSTQDLWYTYDSMNRFLVSQGSMVNGVITKGTAGVTVAYDLAGHRVAADYSAGYGAAGGSAHLETYSYTSDGYLKQVNIDGTKRVENTIDAAGRTTLAVQYKDDGSSVLQSTETHYLADNRITTQKTISNGANASTTDTSYAYQTNGTLASTHAVSSGGSGTGSTVDTTYAYELWDGAKQSKVTVTGALLQNNPSGWKPGEAKYKYDVNGHLVDVEVADKVDSSIGNRRFSYRVDAQGLIMRRDEYINGNQYRWRQYYYVGGKRVGDVANDGPSRNDYADALQALNNQGNNDTRYRDWKPIASADFDQNYEPISPDYPGSSSGSYIVNTGDTLQSIAQAVWGDASMWYVLAEANGLTGQETLRAGQVLSTPNKVTNIHHTATTQRVYNPGEAMGEVNPSLPNAPTPQQDSGGGCGGIGQILMIVVAVVVSIYTAGAASALLGSQIAGAAVGAAAGSIASQAVGLATGTIDKFSWSQVGISALSAGIGSAASIALGSFAESMGLNTMSTAIVKGAGSALITQGLMSAVGLQTFSWRGVAAAAISSPAGGANNGASLNVLGAVGANVVAQLATTGKVDPMQVFQATLNVGLEQDFSQKAQASQIAADPNGVYQGLWYGTPSLIPADPNGVYRQPWYGAKAEVSSTPAAPRGMQPWLDVGSVVDPGHAYDWFGQGVSNPELTQQILDSTADQINSQQGAILRRAELVARGATGRKVPVGTGQPSLDPVQAKYAYGMKTLVGLKESSLSPEDKYNYAQNTIKKIGGDVINYYLNRAKPASPNEMRAYEDTMHNFAYVAQWAGARPPQTPYVDNSRLASYTVDNGGLHGYPMELPRDWGQFGIGTAKAGASYGLPNAQIDAFNYSQNLGVSALILDGLGNRDGAAILGQTSAALASIDWGRFSPKGYNQEDGYFAGQAGLILLNLSGSMVTMEVGATRALSSELSLVPNTISNTAATTRVTFTHTLDTLPKNWIQEPGLVSIEPTLDNANGLASKLAVWATDQGATKGAATVHIDSSGAPWLGLSKYAGNKLGMFKAVDPQISAIQEASGVGYWGSCGELQSYTGFVKTANVLPSGGFIGAAQVGERLGQPAGTVMRACPSCTYVNGQLGVGFIDSEGNLVLPR</sequence>
<evidence type="ECO:0000256" key="2">
    <source>
        <dbReference type="SAM" id="MobiDB-lite"/>
    </source>
</evidence>
<dbReference type="NCBIfam" id="TIGR01643">
    <property type="entry name" value="YD_repeat_2x"/>
    <property type="match status" value="15"/>
</dbReference>
<dbReference type="STRING" id="1121001.SAMN02745857_00511"/>
<dbReference type="PANTHER" id="PTHR32305:SF15">
    <property type="entry name" value="PROTEIN RHSA-RELATED"/>
    <property type="match status" value="1"/>
</dbReference>
<evidence type="ECO:0000259" key="3">
    <source>
        <dbReference type="PROSITE" id="PS51782"/>
    </source>
</evidence>
<reference evidence="4 5" key="1">
    <citation type="submission" date="2017-04" db="EMBL/GenBank/DDBJ databases">
        <authorList>
            <person name="Afonso C.L."/>
            <person name="Miller P.J."/>
            <person name="Scott M.A."/>
            <person name="Spackman E."/>
            <person name="Goraichik I."/>
            <person name="Dimitrov K.M."/>
            <person name="Suarez D.L."/>
            <person name="Swayne D.E."/>
        </authorList>
    </citation>
    <scope>NUCLEOTIDE SEQUENCE [LARGE SCALE GENOMIC DNA]</scope>
    <source>
        <strain evidence="4 5">DSM 23236</strain>
    </source>
</reference>
<dbReference type="CDD" id="cd00118">
    <property type="entry name" value="LysM"/>
    <property type="match status" value="1"/>
</dbReference>
<keyword evidence="1" id="KW-0677">Repeat</keyword>
<dbReference type="SMART" id="SM00257">
    <property type="entry name" value="LysM"/>
    <property type="match status" value="1"/>
</dbReference>
<dbReference type="InterPro" id="IPR018392">
    <property type="entry name" value="LysM"/>
</dbReference>
<feature type="region of interest" description="Disordered" evidence="2">
    <location>
        <begin position="2848"/>
        <end position="2869"/>
    </location>
</feature>
<dbReference type="InterPro" id="IPR050708">
    <property type="entry name" value="T6SS_VgrG/RHS"/>
</dbReference>
<dbReference type="InterPro" id="IPR036779">
    <property type="entry name" value="LysM_dom_sf"/>
</dbReference>
<dbReference type="PROSITE" id="PS51782">
    <property type="entry name" value="LYSM"/>
    <property type="match status" value="1"/>
</dbReference>
<dbReference type="EMBL" id="FWXD01000002">
    <property type="protein sequence ID" value="SMC18258.1"/>
    <property type="molecule type" value="Genomic_DNA"/>
</dbReference>
<evidence type="ECO:0000313" key="4">
    <source>
        <dbReference type="EMBL" id="SMC18258.1"/>
    </source>
</evidence>
<evidence type="ECO:0000313" key="5">
    <source>
        <dbReference type="Proteomes" id="UP000192761"/>
    </source>
</evidence>
<dbReference type="Proteomes" id="UP000192761">
    <property type="component" value="Unassembled WGS sequence"/>
</dbReference>
<dbReference type="Gene3D" id="3.10.350.10">
    <property type="entry name" value="LysM domain"/>
    <property type="match status" value="1"/>
</dbReference>
<dbReference type="InterPro" id="IPR006530">
    <property type="entry name" value="YD"/>
</dbReference>
<dbReference type="InterPro" id="IPR031325">
    <property type="entry name" value="RHS_repeat"/>
</dbReference>
<dbReference type="OrthoDB" id="8570628at2"/>
<dbReference type="InterPro" id="IPR056823">
    <property type="entry name" value="TEN-like_YD-shell"/>
</dbReference>
<evidence type="ECO:0000256" key="1">
    <source>
        <dbReference type="ARBA" id="ARBA00022737"/>
    </source>
</evidence>
<dbReference type="PANTHER" id="PTHR32305">
    <property type="match status" value="1"/>
</dbReference>
<dbReference type="Gene3D" id="2.180.10.10">
    <property type="entry name" value="RHS repeat-associated core"/>
    <property type="match status" value="10"/>
</dbReference>
<dbReference type="RefSeq" id="WP_084088972.1">
    <property type="nucleotide sequence ID" value="NZ_FWXD01000002.1"/>
</dbReference>
<protein>
    <submittedName>
        <fullName evidence="4">YD repeat-containing protein</fullName>
    </submittedName>
</protein>
<organism evidence="4 5">
    <name type="scientific">Andreprevotia lacus DSM 23236</name>
    <dbReference type="NCBI Taxonomy" id="1121001"/>
    <lineage>
        <taxon>Bacteria</taxon>
        <taxon>Pseudomonadati</taxon>
        <taxon>Pseudomonadota</taxon>
        <taxon>Betaproteobacteria</taxon>
        <taxon>Neisseriales</taxon>
        <taxon>Chitinibacteraceae</taxon>
        <taxon>Andreprevotia</taxon>
    </lineage>
</organism>
<dbReference type="Pfam" id="PF01476">
    <property type="entry name" value="LysM"/>
    <property type="match status" value="1"/>
</dbReference>
<dbReference type="Pfam" id="PF25023">
    <property type="entry name" value="TEN_YD-shell"/>
    <property type="match status" value="1"/>
</dbReference>
<name>A0A1W1X3F4_9NEIS</name>
<accession>A0A1W1X3F4</accession>
<dbReference type="Pfam" id="PF05593">
    <property type="entry name" value="RHS_repeat"/>
    <property type="match status" value="10"/>
</dbReference>
<gene>
    <name evidence="4" type="ORF">SAMN02745857_00511</name>
</gene>
<feature type="domain" description="LysM" evidence="3">
    <location>
        <begin position="4528"/>
        <end position="4575"/>
    </location>
</feature>